<dbReference type="PANTHER" id="PTHR13948">
    <property type="entry name" value="RNA-BINDING PROTEIN"/>
    <property type="match status" value="1"/>
</dbReference>
<feature type="region of interest" description="Disordered" evidence="4">
    <location>
        <begin position="395"/>
        <end position="545"/>
    </location>
</feature>
<feature type="compositionally biased region" description="Basic and acidic residues" evidence="4">
    <location>
        <begin position="634"/>
        <end position="644"/>
    </location>
</feature>
<protein>
    <recommendedName>
        <fullName evidence="5">G-patch domain-containing protein</fullName>
    </recommendedName>
</protein>
<dbReference type="InterPro" id="IPR035979">
    <property type="entry name" value="RBD_domain_sf"/>
</dbReference>
<proteinExistence type="predicted"/>
<feature type="compositionally biased region" description="Polar residues" evidence="4">
    <location>
        <begin position="619"/>
        <end position="633"/>
    </location>
</feature>
<evidence type="ECO:0000313" key="6">
    <source>
        <dbReference type="EMBL" id="CAH0040235.1"/>
    </source>
</evidence>
<dbReference type="GO" id="GO:0003723">
    <property type="term" value="F:RNA binding"/>
    <property type="evidence" value="ECO:0007669"/>
    <property type="project" value="UniProtKB-KW"/>
</dbReference>
<reference evidence="6 7" key="2">
    <citation type="submission" date="2021-10" db="EMBL/GenBank/DDBJ databases">
        <authorList>
            <person name="Piombo E."/>
        </authorList>
    </citation>
    <scope>NUCLEOTIDE SEQUENCE [LARGE SCALE GENOMIC DNA]</scope>
</reference>
<dbReference type="SUPFAM" id="SSF54928">
    <property type="entry name" value="RNA-binding domain, RBD"/>
    <property type="match status" value="1"/>
</dbReference>
<evidence type="ECO:0000256" key="2">
    <source>
        <dbReference type="ARBA" id="ARBA00022884"/>
    </source>
</evidence>
<feature type="domain" description="G-patch" evidence="5">
    <location>
        <begin position="679"/>
        <end position="725"/>
    </location>
</feature>
<feature type="region of interest" description="Disordered" evidence="4">
    <location>
        <begin position="734"/>
        <end position="760"/>
    </location>
</feature>
<dbReference type="SMART" id="SM00443">
    <property type="entry name" value="G_patch"/>
    <property type="match status" value="1"/>
</dbReference>
<gene>
    <name evidence="6" type="ORF">CSOL1703_00003856</name>
</gene>
<dbReference type="PROSITE" id="PS50174">
    <property type="entry name" value="G_PATCH"/>
    <property type="match status" value="1"/>
</dbReference>
<dbReference type="Proteomes" id="UP000775872">
    <property type="component" value="Unassembled WGS sequence"/>
</dbReference>
<evidence type="ECO:0000256" key="3">
    <source>
        <dbReference type="ARBA" id="ARBA00023242"/>
    </source>
</evidence>
<dbReference type="InterPro" id="IPR000467">
    <property type="entry name" value="G_patch_dom"/>
</dbReference>
<dbReference type="OrthoDB" id="29221at2759"/>
<feature type="region of interest" description="Disordered" evidence="4">
    <location>
        <begin position="1"/>
        <end position="111"/>
    </location>
</feature>
<keyword evidence="7" id="KW-1185">Reference proteome</keyword>
<comment type="caution">
    <text evidence="6">The sequence shown here is derived from an EMBL/GenBank/DDBJ whole genome shotgun (WGS) entry which is preliminary data.</text>
</comment>
<organism evidence="6 7">
    <name type="scientific">Clonostachys solani</name>
    <dbReference type="NCBI Taxonomy" id="160281"/>
    <lineage>
        <taxon>Eukaryota</taxon>
        <taxon>Fungi</taxon>
        <taxon>Dikarya</taxon>
        <taxon>Ascomycota</taxon>
        <taxon>Pezizomycotina</taxon>
        <taxon>Sordariomycetes</taxon>
        <taxon>Hypocreomycetidae</taxon>
        <taxon>Hypocreales</taxon>
        <taxon>Bionectriaceae</taxon>
        <taxon>Clonostachys</taxon>
    </lineage>
</organism>
<feature type="compositionally biased region" description="Basic and acidic residues" evidence="4">
    <location>
        <begin position="738"/>
        <end position="760"/>
    </location>
</feature>
<dbReference type="Pfam" id="PF01585">
    <property type="entry name" value="G-patch"/>
    <property type="match status" value="1"/>
</dbReference>
<accession>A0A9N9W2B7</accession>
<reference evidence="7" key="1">
    <citation type="submission" date="2019-06" db="EMBL/GenBank/DDBJ databases">
        <authorList>
            <person name="Broberg M."/>
        </authorList>
    </citation>
    <scope>NUCLEOTIDE SEQUENCE [LARGE SCALE GENOMIC DNA]</scope>
</reference>
<evidence type="ECO:0000256" key="4">
    <source>
        <dbReference type="SAM" id="MobiDB-lite"/>
    </source>
</evidence>
<dbReference type="GO" id="GO:0005634">
    <property type="term" value="C:nucleus"/>
    <property type="evidence" value="ECO:0007669"/>
    <property type="project" value="UniProtKB-SubCell"/>
</dbReference>
<keyword evidence="3" id="KW-0539">Nucleus</keyword>
<feature type="compositionally biased region" description="Low complexity" evidence="4">
    <location>
        <begin position="508"/>
        <end position="522"/>
    </location>
</feature>
<keyword evidence="2" id="KW-0694">RNA-binding</keyword>
<evidence type="ECO:0000313" key="7">
    <source>
        <dbReference type="Proteomes" id="UP000775872"/>
    </source>
</evidence>
<comment type="subcellular location">
    <subcellularLocation>
        <location evidence="1">Nucleus</location>
    </subcellularLocation>
</comment>
<feature type="region of interest" description="Disordered" evidence="4">
    <location>
        <begin position="271"/>
        <end position="292"/>
    </location>
</feature>
<feature type="region of interest" description="Disordered" evidence="4">
    <location>
        <begin position="613"/>
        <end position="702"/>
    </location>
</feature>
<evidence type="ECO:0000259" key="5">
    <source>
        <dbReference type="PROSITE" id="PS50174"/>
    </source>
</evidence>
<dbReference type="AlphaFoldDB" id="A0A9N9W2B7"/>
<feature type="compositionally biased region" description="Polar residues" evidence="4">
    <location>
        <begin position="469"/>
        <end position="487"/>
    </location>
</feature>
<name>A0A9N9W2B7_9HYPO</name>
<sequence>MHPNSRGRGGHVRRYGYEGEIHHGDQGSSRSMPRGRPVRNDEYNNNMYDEGQPSGEYGRRDRQPSRGRGGYEGDRRSQRDSEEKSFSTTPPWRDASRSRSRSPGLAPGAPSDTLILEELPVNVLSDGLHQSILNNSPVAEFDNVDVRIQSTRGGRRAFVQFASVDEARALVKKYFPRLPMQLPHTTDSAPDGRFEAYFHYARAREDPEDQRTNANNWTCSVSEWLNTLSGAADVGEQPSHILVVYPILSSVTETMLAGDMKRLELEAPAPVKDTSKGAPKLKSTAPTENAAGYGARPGSLHRVFVMRTTASNKPARYGFAEFWTVEDADAAMVKFRMLKSFSVATSPATVSRTHMGVFLQEDRRAKPGIDKESFSPLMNPAIRVRYRDIRLYPSNFTVTQEPPEDKSAAQTTGNGATEAKNAVIGANDANNAKKRKPEGILVTPTSKRPSFRGHIEMWQRRQDELYGTNDGSPESFTSASDANQTPIKPSPLKKSVKTDQSPPIKFKLSLSASSLAGPQSAAERGSPAKRDKTSSATDGKAALEKDKTALEKDKAALEKDEVSFIDRDRLMCYICSRKWNKIELVDYHERTDKHKAAMNDPVLVEKAHGMMARARKTGNQKSSGAGSNVSTPQYRDRAKERREAYSQPGMPRGQDEAGGKGPSKPMPAPTKEEKAPKPAQSKGAGMLAKMGWTSGAGLGANGEGRTEAIAMNAYQERVGLGAEGSNLGDAAQLAEQKTTNDPDYAAKAKDKARDRFLNMD</sequence>
<dbReference type="GO" id="GO:0000398">
    <property type="term" value="P:mRNA splicing, via spliceosome"/>
    <property type="evidence" value="ECO:0007669"/>
    <property type="project" value="TreeGrafter"/>
</dbReference>
<evidence type="ECO:0000256" key="1">
    <source>
        <dbReference type="ARBA" id="ARBA00004123"/>
    </source>
</evidence>
<feature type="compositionally biased region" description="Basic and acidic residues" evidence="4">
    <location>
        <begin position="15"/>
        <end position="25"/>
    </location>
</feature>
<feature type="compositionally biased region" description="Basic and acidic residues" evidence="4">
    <location>
        <begin position="57"/>
        <end position="85"/>
    </location>
</feature>
<dbReference type="EMBL" id="CABFOC020000002">
    <property type="protein sequence ID" value="CAH0040235.1"/>
    <property type="molecule type" value="Genomic_DNA"/>
</dbReference>
<dbReference type="PANTHER" id="PTHR13948:SF3">
    <property type="entry name" value="FI21118P1"/>
    <property type="match status" value="1"/>
</dbReference>
<feature type="compositionally biased region" description="Basic and acidic residues" evidence="4">
    <location>
        <begin position="453"/>
        <end position="464"/>
    </location>
</feature>